<name>A0A318R346_9PROT</name>
<dbReference type="RefSeq" id="WP_010516903.1">
    <property type="nucleotide sequence ID" value="NZ_NKTX01000054.1"/>
</dbReference>
<gene>
    <name evidence="2" type="ORF">CFR80_13915</name>
</gene>
<dbReference type="Proteomes" id="UP000247417">
    <property type="component" value="Unassembled WGS sequence"/>
</dbReference>
<proteinExistence type="predicted"/>
<evidence type="ECO:0008006" key="4">
    <source>
        <dbReference type="Google" id="ProtNLM"/>
    </source>
</evidence>
<reference evidence="2 3" key="1">
    <citation type="submission" date="2017-07" db="EMBL/GenBank/DDBJ databases">
        <title>A draft genome sequence of Komagataeibacter oboediens LMG 18849.</title>
        <authorList>
            <person name="Skraban J."/>
            <person name="Cleenwerck I."/>
            <person name="Vandamme P."/>
            <person name="Trcek J."/>
        </authorList>
    </citation>
    <scope>NUCLEOTIDE SEQUENCE [LARGE SCALE GENOMIC DNA]</scope>
    <source>
        <strain evidence="2 3">LMG 18849</strain>
    </source>
</reference>
<evidence type="ECO:0000256" key="1">
    <source>
        <dbReference type="SAM" id="Phobius"/>
    </source>
</evidence>
<keyword evidence="1" id="KW-0812">Transmembrane</keyword>
<dbReference type="OrthoDB" id="7277308at2"/>
<dbReference type="EMBL" id="NKTX01000054">
    <property type="protein sequence ID" value="PYD80303.1"/>
    <property type="molecule type" value="Genomic_DNA"/>
</dbReference>
<feature type="transmembrane region" description="Helical" evidence="1">
    <location>
        <begin position="104"/>
        <end position="125"/>
    </location>
</feature>
<keyword evidence="1" id="KW-1133">Transmembrane helix</keyword>
<protein>
    <recommendedName>
        <fullName evidence="4">DUF2946 domain-containing protein</fullName>
    </recommendedName>
</protein>
<keyword evidence="1" id="KW-0472">Membrane</keyword>
<organism evidence="2 3">
    <name type="scientific">Komagataeibacter oboediens</name>
    <dbReference type="NCBI Taxonomy" id="65958"/>
    <lineage>
        <taxon>Bacteria</taxon>
        <taxon>Pseudomonadati</taxon>
        <taxon>Pseudomonadota</taxon>
        <taxon>Alphaproteobacteria</taxon>
        <taxon>Acetobacterales</taxon>
        <taxon>Acetobacteraceae</taxon>
        <taxon>Komagataeibacter</taxon>
    </lineage>
</organism>
<sequence length="155" mass="17085">MTDGIAPAARPRMGRWLVVAIVFLGFLGQLFIQSQTLPDETPRLTIQRLTGIDIAAPVEARSCRTADSPATPVAMAHMLHVHHAQACHTSSHHHDASCPLCPLLHIPVMLHGDLPFLPFVAMAWISMRRRPQQPRAPPVYAIRLLPPLRGPPDID</sequence>
<accession>A0A318R346</accession>
<dbReference type="AlphaFoldDB" id="A0A318R346"/>
<feature type="transmembrane region" description="Helical" evidence="1">
    <location>
        <begin position="12"/>
        <end position="32"/>
    </location>
</feature>
<evidence type="ECO:0000313" key="3">
    <source>
        <dbReference type="Proteomes" id="UP000247417"/>
    </source>
</evidence>
<comment type="caution">
    <text evidence="2">The sequence shown here is derived from an EMBL/GenBank/DDBJ whole genome shotgun (WGS) entry which is preliminary data.</text>
</comment>
<evidence type="ECO:0000313" key="2">
    <source>
        <dbReference type="EMBL" id="PYD80303.1"/>
    </source>
</evidence>